<evidence type="ECO:0000256" key="3">
    <source>
        <dbReference type="ARBA" id="ARBA00023163"/>
    </source>
</evidence>
<evidence type="ECO:0000256" key="1">
    <source>
        <dbReference type="ARBA" id="ARBA00023015"/>
    </source>
</evidence>
<feature type="domain" description="HTH araC/xylS-type" evidence="4">
    <location>
        <begin position="179"/>
        <end position="277"/>
    </location>
</feature>
<dbReference type="Pfam" id="PF12833">
    <property type="entry name" value="HTH_18"/>
    <property type="match status" value="1"/>
</dbReference>
<dbReference type="EMBL" id="SNWP01000012">
    <property type="protein sequence ID" value="TDO25734.1"/>
    <property type="molecule type" value="Genomic_DNA"/>
</dbReference>
<comment type="caution">
    <text evidence="5">The sequence shown here is derived from an EMBL/GenBank/DDBJ whole genome shotgun (WGS) entry which is preliminary data.</text>
</comment>
<dbReference type="PANTHER" id="PTHR43280:SF2">
    <property type="entry name" value="HTH-TYPE TRANSCRIPTIONAL REGULATOR EXSA"/>
    <property type="match status" value="1"/>
</dbReference>
<gene>
    <name evidence="5" type="ORF">BC659_2657</name>
</gene>
<keyword evidence="6" id="KW-1185">Reference proteome</keyword>
<sequence length="280" mass="32496">MPANTEIEIGLICQTDDYEIKQWKFGSAKGRLDGWNDCFCIVIMRSGQCSFNSSGEKYLTHTGHVLLEKPCYEYALTPIEATCTIFSFSMQFYKKMADEQLIRQHPFFLNKRIISQCQMASPAIDYLHYKALGLTTDTPRLETDDLVYELLYQVLSSAPDQELTENLFAHPAHQLQIVERAKEYIHTHFRENIGLQEIARNSYASPFYFSRLFKKYTRQTPHQYLLNIRLKHGEMLLKNTQIPVGEIALSCGFMNPDYFSTAFKKQYKLMPSLLAKRTHA</sequence>
<organism evidence="5 6">
    <name type="scientific">Sediminibacterium goheungense</name>
    <dbReference type="NCBI Taxonomy" id="1086393"/>
    <lineage>
        <taxon>Bacteria</taxon>
        <taxon>Pseudomonadati</taxon>
        <taxon>Bacteroidota</taxon>
        <taxon>Chitinophagia</taxon>
        <taxon>Chitinophagales</taxon>
        <taxon>Chitinophagaceae</taxon>
        <taxon>Sediminibacterium</taxon>
    </lineage>
</organism>
<evidence type="ECO:0000313" key="5">
    <source>
        <dbReference type="EMBL" id="TDO25734.1"/>
    </source>
</evidence>
<dbReference type="OrthoDB" id="642439at2"/>
<name>A0A4R6IT87_9BACT</name>
<dbReference type="SMART" id="SM00342">
    <property type="entry name" value="HTH_ARAC"/>
    <property type="match status" value="1"/>
</dbReference>
<dbReference type="Proteomes" id="UP000295741">
    <property type="component" value="Unassembled WGS sequence"/>
</dbReference>
<protein>
    <submittedName>
        <fullName evidence="5">AraC-like DNA-binding protein</fullName>
    </submittedName>
</protein>
<evidence type="ECO:0000259" key="4">
    <source>
        <dbReference type="PROSITE" id="PS01124"/>
    </source>
</evidence>
<evidence type="ECO:0000313" key="6">
    <source>
        <dbReference type="Proteomes" id="UP000295741"/>
    </source>
</evidence>
<proteinExistence type="predicted"/>
<dbReference type="InterPro" id="IPR018060">
    <property type="entry name" value="HTH_AraC"/>
</dbReference>
<dbReference type="InterPro" id="IPR009057">
    <property type="entry name" value="Homeodomain-like_sf"/>
</dbReference>
<dbReference type="PROSITE" id="PS01124">
    <property type="entry name" value="HTH_ARAC_FAMILY_2"/>
    <property type="match status" value="1"/>
</dbReference>
<dbReference type="GO" id="GO:0003700">
    <property type="term" value="F:DNA-binding transcription factor activity"/>
    <property type="evidence" value="ECO:0007669"/>
    <property type="project" value="InterPro"/>
</dbReference>
<evidence type="ECO:0000256" key="2">
    <source>
        <dbReference type="ARBA" id="ARBA00023125"/>
    </source>
</evidence>
<dbReference type="AlphaFoldDB" id="A0A4R6IT87"/>
<keyword evidence="2 5" id="KW-0238">DNA-binding</keyword>
<accession>A0A4R6IT87</accession>
<dbReference type="RefSeq" id="WP_133475228.1">
    <property type="nucleotide sequence ID" value="NZ_SNWP01000012.1"/>
</dbReference>
<reference evidence="5 6" key="1">
    <citation type="submission" date="2019-03" db="EMBL/GenBank/DDBJ databases">
        <title>Genomic Encyclopedia of Archaeal and Bacterial Type Strains, Phase II (KMG-II): from individual species to whole genera.</title>
        <authorList>
            <person name="Goeker M."/>
        </authorList>
    </citation>
    <scope>NUCLEOTIDE SEQUENCE [LARGE SCALE GENOMIC DNA]</scope>
    <source>
        <strain evidence="5 6">DSM 28323</strain>
    </source>
</reference>
<dbReference type="PANTHER" id="PTHR43280">
    <property type="entry name" value="ARAC-FAMILY TRANSCRIPTIONAL REGULATOR"/>
    <property type="match status" value="1"/>
</dbReference>
<keyword evidence="1" id="KW-0805">Transcription regulation</keyword>
<keyword evidence="3" id="KW-0804">Transcription</keyword>
<dbReference type="Gene3D" id="1.10.10.60">
    <property type="entry name" value="Homeodomain-like"/>
    <property type="match status" value="2"/>
</dbReference>
<dbReference type="GO" id="GO:0043565">
    <property type="term" value="F:sequence-specific DNA binding"/>
    <property type="evidence" value="ECO:0007669"/>
    <property type="project" value="InterPro"/>
</dbReference>
<dbReference type="SUPFAM" id="SSF46689">
    <property type="entry name" value="Homeodomain-like"/>
    <property type="match status" value="2"/>
</dbReference>